<dbReference type="RefSeq" id="WP_325774152.1">
    <property type="nucleotide sequence ID" value="NZ_VTDN01000001.1"/>
</dbReference>
<evidence type="ECO:0000313" key="3">
    <source>
        <dbReference type="Proteomes" id="UP001339883"/>
    </source>
</evidence>
<name>A0ABU6DNR0_9GAMM</name>
<reference evidence="2 3" key="1">
    <citation type="submission" date="2019-08" db="EMBL/GenBank/DDBJ databases">
        <title>Five species of Acinetobacter isolated from floral nectar and animal pollinators.</title>
        <authorList>
            <person name="Hendry T.A."/>
        </authorList>
    </citation>
    <scope>NUCLEOTIDE SEQUENCE [LARGE SCALE GENOMIC DNA]</scope>
    <source>
        <strain evidence="2 3">MD18.27</strain>
    </source>
</reference>
<accession>A0ABU6DNR0</accession>
<sequence>MSKNLISHTDDKIPYENELRLAHLKERIKTNFDSDTSLQLIQVLNELNDFELGKFLIQHEGLNGHWTHEVVTWNEKKAVKNKTEKALFAEIPATLATRQRFHTFKQIIRSLLSTPNQVIASIPSGYMSEVLLLDAEILKHTQMIAVDLDKDALDGAFALARNQKISEKLKLIHEDAWNIQLTEEVDIITSNGLNIYEHDNNRVIKLYEKFYRALKKDGTLITSFLTPPPTLSPASPWKMENINLTALQLQKAIFLDILNAKWSAYRTEDLTKQQLEHAGFKEIKFIYDDAHLFPTVVAKK</sequence>
<gene>
    <name evidence="2" type="ORF">I2F25_00285</name>
</gene>
<protein>
    <submittedName>
        <fullName evidence="2">Class I SAM-dependent methyltransferase</fullName>
    </submittedName>
</protein>
<dbReference type="InterPro" id="IPR041698">
    <property type="entry name" value="Methyltransf_25"/>
</dbReference>
<proteinExistence type="predicted"/>
<comment type="caution">
    <text evidence="2">The sequence shown here is derived from an EMBL/GenBank/DDBJ whole genome shotgun (WGS) entry which is preliminary data.</text>
</comment>
<dbReference type="SUPFAM" id="SSF53335">
    <property type="entry name" value="S-adenosyl-L-methionine-dependent methyltransferases"/>
    <property type="match status" value="1"/>
</dbReference>
<feature type="domain" description="Methyltransferase" evidence="1">
    <location>
        <begin position="139"/>
        <end position="218"/>
    </location>
</feature>
<dbReference type="InterPro" id="IPR029063">
    <property type="entry name" value="SAM-dependent_MTases_sf"/>
</dbReference>
<dbReference type="Proteomes" id="UP001339883">
    <property type="component" value="Unassembled WGS sequence"/>
</dbReference>
<dbReference type="Gene3D" id="3.40.50.150">
    <property type="entry name" value="Vaccinia Virus protein VP39"/>
    <property type="match status" value="1"/>
</dbReference>
<keyword evidence="2" id="KW-0808">Transferase</keyword>
<dbReference type="GO" id="GO:0008168">
    <property type="term" value="F:methyltransferase activity"/>
    <property type="evidence" value="ECO:0007669"/>
    <property type="project" value="UniProtKB-KW"/>
</dbReference>
<dbReference type="EMBL" id="VTDN01000001">
    <property type="protein sequence ID" value="MEB5475500.1"/>
    <property type="molecule type" value="Genomic_DNA"/>
</dbReference>
<evidence type="ECO:0000259" key="1">
    <source>
        <dbReference type="Pfam" id="PF13649"/>
    </source>
</evidence>
<evidence type="ECO:0000313" key="2">
    <source>
        <dbReference type="EMBL" id="MEB5475500.1"/>
    </source>
</evidence>
<dbReference type="Pfam" id="PF13649">
    <property type="entry name" value="Methyltransf_25"/>
    <property type="match status" value="1"/>
</dbReference>
<dbReference type="GO" id="GO:0032259">
    <property type="term" value="P:methylation"/>
    <property type="evidence" value="ECO:0007669"/>
    <property type="project" value="UniProtKB-KW"/>
</dbReference>
<keyword evidence="2" id="KW-0489">Methyltransferase</keyword>
<organism evidence="2 3">
    <name type="scientific">Acinetobacter pollinis</name>
    <dbReference type="NCBI Taxonomy" id="2605270"/>
    <lineage>
        <taxon>Bacteria</taxon>
        <taxon>Pseudomonadati</taxon>
        <taxon>Pseudomonadota</taxon>
        <taxon>Gammaproteobacteria</taxon>
        <taxon>Moraxellales</taxon>
        <taxon>Moraxellaceae</taxon>
        <taxon>Acinetobacter</taxon>
    </lineage>
</organism>
<keyword evidence="3" id="KW-1185">Reference proteome</keyword>